<name>A0AAV2DD45_9ROSI</name>
<evidence type="ECO:0000313" key="1">
    <source>
        <dbReference type="EMBL" id="CAL1371128.1"/>
    </source>
</evidence>
<gene>
    <name evidence="1" type="ORF">LTRI10_LOCUS13208</name>
</gene>
<dbReference type="Proteomes" id="UP001497516">
    <property type="component" value="Chromosome 2"/>
</dbReference>
<organism evidence="1 2">
    <name type="scientific">Linum trigynum</name>
    <dbReference type="NCBI Taxonomy" id="586398"/>
    <lineage>
        <taxon>Eukaryota</taxon>
        <taxon>Viridiplantae</taxon>
        <taxon>Streptophyta</taxon>
        <taxon>Embryophyta</taxon>
        <taxon>Tracheophyta</taxon>
        <taxon>Spermatophyta</taxon>
        <taxon>Magnoliopsida</taxon>
        <taxon>eudicotyledons</taxon>
        <taxon>Gunneridae</taxon>
        <taxon>Pentapetalae</taxon>
        <taxon>rosids</taxon>
        <taxon>fabids</taxon>
        <taxon>Malpighiales</taxon>
        <taxon>Linaceae</taxon>
        <taxon>Linum</taxon>
    </lineage>
</organism>
<accession>A0AAV2DD45</accession>
<keyword evidence="2" id="KW-1185">Reference proteome</keyword>
<dbReference type="AlphaFoldDB" id="A0AAV2DD45"/>
<sequence>MTRSNPAPLAPLDENINRTLRLLAQERELAEARSRSEERGQQVGPGVRGVEVEIEVEMAENQLQGGAAQPQNHNEGAAAEEAPKTMGYYMAPRPADIQPPSCIRLWPPTTLKLSQLL</sequence>
<dbReference type="EMBL" id="OZ034815">
    <property type="protein sequence ID" value="CAL1371128.1"/>
    <property type="molecule type" value="Genomic_DNA"/>
</dbReference>
<protein>
    <submittedName>
        <fullName evidence="1">Uncharacterized protein</fullName>
    </submittedName>
</protein>
<evidence type="ECO:0000313" key="2">
    <source>
        <dbReference type="Proteomes" id="UP001497516"/>
    </source>
</evidence>
<proteinExistence type="predicted"/>
<reference evidence="1 2" key="1">
    <citation type="submission" date="2024-04" db="EMBL/GenBank/DDBJ databases">
        <authorList>
            <person name="Fracassetti M."/>
        </authorList>
    </citation>
    <scope>NUCLEOTIDE SEQUENCE [LARGE SCALE GENOMIC DNA]</scope>
</reference>